<protein>
    <submittedName>
        <fullName evidence="1">Uncharacterized protein</fullName>
    </submittedName>
</protein>
<dbReference type="AlphaFoldDB" id="A0A1G9JHH9"/>
<organism evidence="1 2">
    <name type="scientific">Streptomyces indicus</name>
    <dbReference type="NCBI Taxonomy" id="417292"/>
    <lineage>
        <taxon>Bacteria</taxon>
        <taxon>Bacillati</taxon>
        <taxon>Actinomycetota</taxon>
        <taxon>Actinomycetes</taxon>
        <taxon>Kitasatosporales</taxon>
        <taxon>Streptomycetaceae</taxon>
        <taxon>Streptomyces</taxon>
    </lineage>
</organism>
<dbReference type="Proteomes" id="UP000199155">
    <property type="component" value="Unassembled WGS sequence"/>
</dbReference>
<dbReference type="EMBL" id="FNFF01000031">
    <property type="protein sequence ID" value="SDL36851.1"/>
    <property type="molecule type" value="Genomic_DNA"/>
</dbReference>
<gene>
    <name evidence="1" type="ORF">SAMN05421806_1316</name>
</gene>
<accession>A0A1G9JHH9</accession>
<keyword evidence="2" id="KW-1185">Reference proteome</keyword>
<name>A0A1G9JHH9_9ACTN</name>
<evidence type="ECO:0000313" key="1">
    <source>
        <dbReference type="EMBL" id="SDL36851.1"/>
    </source>
</evidence>
<sequence length="85" mass="9386">MFTHIPKAGYVGVGTVSGEPRPFEEAVLSVGGEDRCEWIVPVTWEASVPRAEALWRTGFFANQNSACKLRACFTIDEVSRHFGIV</sequence>
<dbReference type="RefSeq" id="WP_245769738.1">
    <property type="nucleotide sequence ID" value="NZ_FNFF01000031.1"/>
</dbReference>
<evidence type="ECO:0000313" key="2">
    <source>
        <dbReference type="Proteomes" id="UP000199155"/>
    </source>
</evidence>
<proteinExistence type="predicted"/>
<reference evidence="1 2" key="1">
    <citation type="submission" date="2016-10" db="EMBL/GenBank/DDBJ databases">
        <authorList>
            <person name="de Groot N.N."/>
        </authorList>
    </citation>
    <scope>NUCLEOTIDE SEQUENCE [LARGE SCALE GENOMIC DNA]</scope>
    <source>
        <strain evidence="1 2">CGMCC 4.5727</strain>
    </source>
</reference>